<keyword evidence="6" id="KW-1185">Reference proteome</keyword>
<gene>
    <name evidence="5" type="ORF">RN001_012329</name>
</gene>
<dbReference type="InterPro" id="IPR055472">
    <property type="entry name" value="DUF7044"/>
</dbReference>
<dbReference type="GO" id="GO:0061909">
    <property type="term" value="P:autophagosome-lysosome fusion"/>
    <property type="evidence" value="ECO:0007669"/>
    <property type="project" value="TreeGrafter"/>
</dbReference>
<dbReference type="AlphaFoldDB" id="A0AAN7P3P4"/>
<feature type="chain" id="PRO_5042903432" evidence="1">
    <location>
        <begin position="25"/>
        <end position="612"/>
    </location>
</feature>
<sequence>MDVRWSFLCNFLLFIICLFHYTATFKQEGVCFFPERWEGTWFQSGVRQPIIIEGPRLTSKGRCIASEGDKFLVVDEKSCYRCVVIHEKHENVLQYKETYCYGKESLLTLCSSITGDALLYSMFRENAASIPCPFRGPFSFTYNRGHGECRSPVSSIDTCTEDSRLLLSYQACPDIHASESTVEELQCLAVWKEGSSRYLVGKVHHSHATSNEDRFRCFVYEKASVASEALDGIEFRVAQSGDATCNGLFSATEGSRTMTLKRATSLNKCRFPLWLANYNHWHTLDYSVTYSFHHRNSTLRITNSSGLEMKVVCAQTRHSTRDETSVMLLTHYTMGCQSGFTCMLFYRRDSNVMEVQAGAQTKRLEDACTPPYFNRTSVPYITLVTTTPESRECPYVGKFAVRSLIRGERRTRSPIHNRQVEMYHIRQNYHVDSNSKTFYGELDHIIRTKRVDRFSDCDNEGFSNLIIGCSSADIMEFRSECPSSDFITSYSCHGGWEENGTHYLIATPISRSLHGARRYCFMYREYDPYLLLFSSSSDNCDRSVRPGVTGDLIFNATIIGKCVDMNKGGINVEHILRDNTFGFQNMEKKLVEFYMRSVLPEILEYVEILLKY</sequence>
<evidence type="ECO:0000259" key="2">
    <source>
        <dbReference type="Pfam" id="PF23069"/>
    </source>
</evidence>
<dbReference type="InterPro" id="IPR055471">
    <property type="entry name" value="DUF7043"/>
</dbReference>
<accession>A0AAN7P3P4</accession>
<organism evidence="5 6">
    <name type="scientific">Aquatica leii</name>
    <dbReference type="NCBI Taxonomy" id="1421715"/>
    <lineage>
        <taxon>Eukaryota</taxon>
        <taxon>Metazoa</taxon>
        <taxon>Ecdysozoa</taxon>
        <taxon>Arthropoda</taxon>
        <taxon>Hexapoda</taxon>
        <taxon>Insecta</taxon>
        <taxon>Pterygota</taxon>
        <taxon>Neoptera</taxon>
        <taxon>Endopterygota</taxon>
        <taxon>Coleoptera</taxon>
        <taxon>Polyphaga</taxon>
        <taxon>Elateriformia</taxon>
        <taxon>Elateroidea</taxon>
        <taxon>Lampyridae</taxon>
        <taxon>Luciolinae</taxon>
        <taxon>Aquatica</taxon>
    </lineage>
</organism>
<feature type="signal peptide" evidence="1">
    <location>
        <begin position="1"/>
        <end position="24"/>
    </location>
</feature>
<evidence type="ECO:0000259" key="4">
    <source>
        <dbReference type="Pfam" id="PF23071"/>
    </source>
</evidence>
<protein>
    <submittedName>
        <fullName evidence="5">Uncharacterized protein</fullName>
    </submittedName>
</protein>
<name>A0AAN7P3P4_9COLE</name>
<dbReference type="InterPro" id="IPR055470">
    <property type="entry name" value="DUF7042"/>
</dbReference>
<comment type="caution">
    <text evidence="5">The sequence shown here is derived from an EMBL/GenBank/DDBJ whole genome shotgun (WGS) entry which is preliminary data.</text>
</comment>
<evidence type="ECO:0000313" key="6">
    <source>
        <dbReference type="Proteomes" id="UP001353858"/>
    </source>
</evidence>
<dbReference type="PANTHER" id="PTHR22255">
    <property type="entry name" value="LP06548P"/>
    <property type="match status" value="1"/>
</dbReference>
<evidence type="ECO:0000256" key="1">
    <source>
        <dbReference type="SAM" id="SignalP"/>
    </source>
</evidence>
<dbReference type="Pfam" id="PF23070">
    <property type="entry name" value="DUF7043"/>
    <property type="match status" value="1"/>
</dbReference>
<feature type="domain" description="DUF7044" evidence="4">
    <location>
        <begin position="30"/>
        <end position="111"/>
    </location>
</feature>
<feature type="domain" description="DUF7043" evidence="3">
    <location>
        <begin position="267"/>
        <end position="377"/>
    </location>
</feature>
<reference evidence="6" key="1">
    <citation type="submission" date="2023-01" db="EMBL/GenBank/DDBJ databases">
        <title>Key to firefly adult light organ development and bioluminescence: homeobox transcription factors regulate luciferase expression and transportation to peroxisome.</title>
        <authorList>
            <person name="Fu X."/>
        </authorList>
    </citation>
    <scope>NUCLEOTIDE SEQUENCE [LARGE SCALE GENOMIC DNA]</scope>
</reference>
<proteinExistence type="predicted"/>
<evidence type="ECO:0000313" key="5">
    <source>
        <dbReference type="EMBL" id="KAK4875907.1"/>
    </source>
</evidence>
<dbReference type="Proteomes" id="UP001353858">
    <property type="component" value="Unassembled WGS sequence"/>
</dbReference>
<dbReference type="EMBL" id="JARPUR010000005">
    <property type="protein sequence ID" value="KAK4875907.1"/>
    <property type="molecule type" value="Genomic_DNA"/>
</dbReference>
<dbReference type="PANTHER" id="PTHR22255:SF9">
    <property type="entry name" value="LP06548P"/>
    <property type="match status" value="1"/>
</dbReference>
<dbReference type="Pfam" id="PF23071">
    <property type="entry name" value="DUF7044"/>
    <property type="match status" value="1"/>
</dbReference>
<feature type="domain" description="DUF7042" evidence="2">
    <location>
        <begin position="129"/>
        <end position="261"/>
    </location>
</feature>
<evidence type="ECO:0000259" key="3">
    <source>
        <dbReference type="Pfam" id="PF23070"/>
    </source>
</evidence>
<keyword evidence="1" id="KW-0732">Signal</keyword>
<dbReference type="Pfam" id="PF23069">
    <property type="entry name" value="DUF7042"/>
    <property type="match status" value="1"/>
</dbReference>